<dbReference type="InterPro" id="IPR007848">
    <property type="entry name" value="Small_mtfrase_dom"/>
</dbReference>
<dbReference type="GO" id="GO:0008757">
    <property type="term" value="F:S-adenosylmethionine-dependent methyltransferase activity"/>
    <property type="evidence" value="ECO:0007669"/>
    <property type="project" value="InterPro"/>
</dbReference>
<dbReference type="Pfam" id="PF05175">
    <property type="entry name" value="MTS"/>
    <property type="match status" value="1"/>
</dbReference>
<evidence type="ECO:0000256" key="4">
    <source>
        <dbReference type="ARBA" id="ARBA00022679"/>
    </source>
</evidence>
<dbReference type="PANTHER" id="PTHR47816">
    <property type="entry name" value="RIBOSOMAL RNA SMALL SUBUNIT METHYLTRANSFERASE C"/>
    <property type="match status" value="1"/>
</dbReference>
<dbReference type="EMBL" id="JABMCI010000067">
    <property type="protein sequence ID" value="NUU18482.1"/>
    <property type="molecule type" value="Genomic_DNA"/>
</dbReference>
<name>A0A7Y6A4E6_9CELL</name>
<dbReference type="SUPFAM" id="SSF53335">
    <property type="entry name" value="S-adenosyl-L-methionine-dependent methyltransferases"/>
    <property type="match status" value="1"/>
</dbReference>
<dbReference type="InterPro" id="IPR029063">
    <property type="entry name" value="SAM-dependent_MTases_sf"/>
</dbReference>
<keyword evidence="2" id="KW-0698">rRNA processing</keyword>
<dbReference type="PANTHER" id="PTHR47816:SF5">
    <property type="entry name" value="RIBOSOMAL RNA LARGE SUBUNIT METHYLTRANSFERASE G"/>
    <property type="match status" value="1"/>
</dbReference>
<evidence type="ECO:0000256" key="2">
    <source>
        <dbReference type="ARBA" id="ARBA00022552"/>
    </source>
</evidence>
<comment type="caution">
    <text evidence="8">The sequence shown here is derived from an EMBL/GenBank/DDBJ whole genome shotgun (WGS) entry which is preliminary data.</text>
</comment>
<dbReference type="GO" id="GO:0003676">
    <property type="term" value="F:nucleic acid binding"/>
    <property type="evidence" value="ECO:0007669"/>
    <property type="project" value="InterPro"/>
</dbReference>
<reference evidence="8 9" key="1">
    <citation type="submission" date="2020-05" db="EMBL/GenBank/DDBJ databases">
        <title>Genome Sequencing of Type Strains.</title>
        <authorList>
            <person name="Lemaire J.F."/>
            <person name="Inderbitzin P."/>
            <person name="Gregorio O.A."/>
            <person name="Collins S.B."/>
            <person name="Wespe N."/>
            <person name="Knight-Connoni V."/>
        </authorList>
    </citation>
    <scope>NUCLEOTIDE SEQUENCE [LARGE SCALE GENOMIC DNA]</scope>
    <source>
        <strain evidence="8 9">ATCC 25174</strain>
    </source>
</reference>
<dbReference type="GO" id="GO:0032259">
    <property type="term" value="P:methylation"/>
    <property type="evidence" value="ECO:0007669"/>
    <property type="project" value="UniProtKB-KW"/>
</dbReference>
<dbReference type="Proteomes" id="UP000565724">
    <property type="component" value="Unassembled WGS sequence"/>
</dbReference>
<dbReference type="GO" id="GO:0006364">
    <property type="term" value="P:rRNA processing"/>
    <property type="evidence" value="ECO:0007669"/>
    <property type="project" value="UniProtKB-KW"/>
</dbReference>
<evidence type="ECO:0000313" key="9">
    <source>
        <dbReference type="Proteomes" id="UP000565724"/>
    </source>
</evidence>
<feature type="domain" description="RlmG N-terminal" evidence="7">
    <location>
        <begin position="40"/>
        <end position="209"/>
    </location>
</feature>
<dbReference type="InterPro" id="IPR058679">
    <property type="entry name" value="RlmG_N"/>
</dbReference>
<dbReference type="InterPro" id="IPR046977">
    <property type="entry name" value="RsmC/RlmG"/>
</dbReference>
<dbReference type="GO" id="GO:0008170">
    <property type="term" value="F:N-methyltransferase activity"/>
    <property type="evidence" value="ECO:0007669"/>
    <property type="project" value="UniProtKB-ARBA"/>
</dbReference>
<keyword evidence="4 8" id="KW-0808">Transferase</keyword>
<dbReference type="Gene3D" id="3.40.50.150">
    <property type="entry name" value="Vaccinia Virus protein VP39"/>
    <property type="match status" value="2"/>
</dbReference>
<dbReference type="InterPro" id="IPR002052">
    <property type="entry name" value="DNA_methylase_N6_adenine_CS"/>
</dbReference>
<evidence type="ECO:0000256" key="5">
    <source>
        <dbReference type="SAM" id="MobiDB-lite"/>
    </source>
</evidence>
<dbReference type="CDD" id="cd02440">
    <property type="entry name" value="AdoMet_MTases"/>
    <property type="match status" value="1"/>
</dbReference>
<proteinExistence type="predicted"/>
<keyword evidence="9" id="KW-1185">Reference proteome</keyword>
<keyword evidence="1" id="KW-0963">Cytoplasm</keyword>
<keyword evidence="3 8" id="KW-0489">Methyltransferase</keyword>
<evidence type="ECO:0000259" key="6">
    <source>
        <dbReference type="Pfam" id="PF05175"/>
    </source>
</evidence>
<evidence type="ECO:0000259" key="7">
    <source>
        <dbReference type="Pfam" id="PF26049"/>
    </source>
</evidence>
<dbReference type="AlphaFoldDB" id="A0A7Y6A4E6"/>
<evidence type="ECO:0000256" key="1">
    <source>
        <dbReference type="ARBA" id="ARBA00022490"/>
    </source>
</evidence>
<evidence type="ECO:0000256" key="3">
    <source>
        <dbReference type="ARBA" id="ARBA00022603"/>
    </source>
</evidence>
<dbReference type="Pfam" id="PF26049">
    <property type="entry name" value="RLMG_N"/>
    <property type="match status" value="1"/>
</dbReference>
<accession>A0A7Y6A4E6</accession>
<feature type="domain" description="Methyltransferase small" evidence="6">
    <location>
        <begin position="229"/>
        <end position="399"/>
    </location>
</feature>
<sequence>MSSRFRRPGPRPVGAEVPGEPVSLGGVEAAAGHDETDVLADLRRYPDLEAPNLHAVDASDRLILDEAAPTLSRAGDGVVVIGDHHGALTLGAIARHGLSGVRTHQDRLLGERALQVNAGRLGLSGFTQLGLTPELVHQARVVLLQLPRSLDALDEIASLIAEHADPDVAVIAGGRVKHMTIAMNDVLGRHFTDVQARLARQKSRVLVASRPRPAGQRWPKTEEHRDLRITVCAHGGAFAGTGIDIGTRALLQHLDAMPRDVAQAVDLGCGTGVLAALLARANEGLTVTATDESAAAVASARATVAANGLEGRVVVVRADGAETIPDASVDLVVLNPPFHVGAAVHDGVARTLFAEAARVLTNGGELWAVWNSHLRYRPTLERVVGPTRQVSRDPKFTVTVSTRAAQRPI</sequence>
<evidence type="ECO:0000313" key="8">
    <source>
        <dbReference type="EMBL" id="NUU18482.1"/>
    </source>
</evidence>
<feature type="region of interest" description="Disordered" evidence="5">
    <location>
        <begin position="1"/>
        <end position="26"/>
    </location>
</feature>
<organism evidence="8 9">
    <name type="scientific">Cellulomonas humilata</name>
    <dbReference type="NCBI Taxonomy" id="144055"/>
    <lineage>
        <taxon>Bacteria</taxon>
        <taxon>Bacillati</taxon>
        <taxon>Actinomycetota</taxon>
        <taxon>Actinomycetes</taxon>
        <taxon>Micrococcales</taxon>
        <taxon>Cellulomonadaceae</taxon>
        <taxon>Cellulomonas</taxon>
    </lineage>
</organism>
<protein>
    <submittedName>
        <fullName evidence="8">Methyltransferase</fullName>
    </submittedName>
</protein>
<dbReference type="PROSITE" id="PS00092">
    <property type="entry name" value="N6_MTASE"/>
    <property type="match status" value="1"/>
</dbReference>
<gene>
    <name evidence="8" type="ORF">HP550_14590</name>
</gene>